<sequence>MMHDFNTMRHSQRPGMLSLGVLYLCMFGLINTIFFPTIQESLSSEVSIHAKTDSSLMEVILETFFDVSDDGTEHQDDEDDLLEKEQYIIPTPSLVSRVAAFAERKRAPRISYSLSTPTLEKTTPPPKYS</sequence>
<accession>A0ABS1KV94</accession>
<dbReference type="RefSeq" id="WP_202012189.1">
    <property type="nucleotide sequence ID" value="NZ_JAERRB010000006.1"/>
</dbReference>
<gene>
    <name evidence="2" type="ORF">JI741_18065</name>
</gene>
<organism evidence="2 3">
    <name type="scientific">Chryseolinea lacunae</name>
    <dbReference type="NCBI Taxonomy" id="2801331"/>
    <lineage>
        <taxon>Bacteria</taxon>
        <taxon>Pseudomonadati</taxon>
        <taxon>Bacteroidota</taxon>
        <taxon>Cytophagia</taxon>
        <taxon>Cytophagales</taxon>
        <taxon>Fulvivirgaceae</taxon>
        <taxon>Chryseolinea</taxon>
    </lineage>
</organism>
<protein>
    <recommendedName>
        <fullName evidence="4">Energy transducer TonB</fullName>
    </recommendedName>
</protein>
<dbReference type="EMBL" id="JAERRB010000006">
    <property type="protein sequence ID" value="MBL0743142.1"/>
    <property type="molecule type" value="Genomic_DNA"/>
</dbReference>
<feature type="transmembrane region" description="Helical" evidence="1">
    <location>
        <begin position="21"/>
        <end position="38"/>
    </location>
</feature>
<comment type="caution">
    <text evidence="2">The sequence shown here is derived from an EMBL/GenBank/DDBJ whole genome shotgun (WGS) entry which is preliminary data.</text>
</comment>
<reference evidence="2 3" key="1">
    <citation type="submission" date="2021-01" db="EMBL/GenBank/DDBJ databases">
        <title>Chryseolinea sp. Jin1 Genome sequencing and assembly.</title>
        <authorList>
            <person name="Kim I."/>
        </authorList>
    </citation>
    <scope>NUCLEOTIDE SEQUENCE [LARGE SCALE GENOMIC DNA]</scope>
    <source>
        <strain evidence="2 3">Jin1</strain>
    </source>
</reference>
<proteinExistence type="predicted"/>
<name>A0ABS1KV94_9BACT</name>
<evidence type="ECO:0000313" key="2">
    <source>
        <dbReference type="EMBL" id="MBL0743142.1"/>
    </source>
</evidence>
<keyword evidence="3" id="KW-1185">Reference proteome</keyword>
<keyword evidence="1" id="KW-0812">Transmembrane</keyword>
<keyword evidence="1" id="KW-1133">Transmembrane helix</keyword>
<evidence type="ECO:0000256" key="1">
    <source>
        <dbReference type="SAM" id="Phobius"/>
    </source>
</evidence>
<evidence type="ECO:0000313" key="3">
    <source>
        <dbReference type="Proteomes" id="UP000613030"/>
    </source>
</evidence>
<evidence type="ECO:0008006" key="4">
    <source>
        <dbReference type="Google" id="ProtNLM"/>
    </source>
</evidence>
<dbReference type="Proteomes" id="UP000613030">
    <property type="component" value="Unassembled WGS sequence"/>
</dbReference>
<keyword evidence="1" id="KW-0472">Membrane</keyword>